<keyword evidence="2 4" id="KW-0238">DNA-binding</keyword>
<comment type="caution">
    <text evidence="6">The sequence shown here is derived from an EMBL/GenBank/DDBJ whole genome shotgun (WGS) entry which is preliminary data.</text>
</comment>
<protein>
    <submittedName>
        <fullName evidence="6">TetR/AcrR family transcriptional regulator</fullName>
    </submittedName>
</protein>
<accession>A0ABR9RQV8</accession>
<evidence type="ECO:0000256" key="1">
    <source>
        <dbReference type="ARBA" id="ARBA00023015"/>
    </source>
</evidence>
<evidence type="ECO:0000256" key="2">
    <source>
        <dbReference type="ARBA" id="ARBA00023125"/>
    </source>
</evidence>
<evidence type="ECO:0000256" key="4">
    <source>
        <dbReference type="PROSITE-ProRule" id="PRU00335"/>
    </source>
</evidence>
<dbReference type="PROSITE" id="PS50977">
    <property type="entry name" value="HTH_TETR_2"/>
    <property type="match status" value="1"/>
</dbReference>
<keyword evidence="1" id="KW-0805">Transcription regulation</keyword>
<name>A0ABR9RQV8_9ACTN</name>
<evidence type="ECO:0000313" key="6">
    <source>
        <dbReference type="EMBL" id="MBE7323952.1"/>
    </source>
</evidence>
<keyword evidence="7" id="KW-1185">Reference proteome</keyword>
<proteinExistence type="predicted"/>
<sequence length="189" mass="20488">MAKESTRADSRRNRSLILKAAAAVLRENPQASIADVAEKAGVTRATVYRHYADRDALLREMTRDAAMHLVPAMLDEMRPMPWAAAMRHLATSSLHLGRTYRPVIMSVAPHLEEAARLAVENEPIQAEIAARRAAGEIDPAVPDDWLALCVRSLCLAAIGRLADPTVDHDAVVDQLATTLAGLVTPRAGD</sequence>
<dbReference type="PANTHER" id="PTHR30055">
    <property type="entry name" value="HTH-TYPE TRANSCRIPTIONAL REGULATOR RUTR"/>
    <property type="match status" value="1"/>
</dbReference>
<feature type="DNA-binding region" description="H-T-H motif" evidence="4">
    <location>
        <begin position="32"/>
        <end position="51"/>
    </location>
</feature>
<reference evidence="6 7" key="1">
    <citation type="submission" date="2020-10" db="EMBL/GenBank/DDBJ databases">
        <title>Nocardioides sp. isolated from sludge.</title>
        <authorList>
            <person name="Zhang X."/>
        </authorList>
    </citation>
    <scope>NUCLEOTIDE SEQUENCE [LARGE SCALE GENOMIC DNA]</scope>
    <source>
        <strain evidence="6 7">Y6</strain>
    </source>
</reference>
<dbReference type="PANTHER" id="PTHR30055:SF234">
    <property type="entry name" value="HTH-TYPE TRANSCRIPTIONAL REGULATOR BETI"/>
    <property type="match status" value="1"/>
</dbReference>
<evidence type="ECO:0000259" key="5">
    <source>
        <dbReference type="PROSITE" id="PS50977"/>
    </source>
</evidence>
<gene>
    <name evidence="6" type="ORF">IEQ44_04720</name>
</gene>
<keyword evidence="3" id="KW-0804">Transcription</keyword>
<dbReference type="InterPro" id="IPR050109">
    <property type="entry name" value="HTH-type_TetR-like_transc_reg"/>
</dbReference>
<evidence type="ECO:0000256" key="3">
    <source>
        <dbReference type="ARBA" id="ARBA00023163"/>
    </source>
</evidence>
<dbReference type="EMBL" id="JADCSA010000003">
    <property type="protein sequence ID" value="MBE7323952.1"/>
    <property type="molecule type" value="Genomic_DNA"/>
</dbReference>
<dbReference type="Pfam" id="PF00440">
    <property type="entry name" value="TetR_N"/>
    <property type="match status" value="1"/>
</dbReference>
<dbReference type="Proteomes" id="UP000756387">
    <property type="component" value="Unassembled WGS sequence"/>
</dbReference>
<dbReference type="Gene3D" id="1.10.357.10">
    <property type="entry name" value="Tetracycline Repressor, domain 2"/>
    <property type="match status" value="1"/>
</dbReference>
<organism evidence="6 7">
    <name type="scientific">Nocardioides malaquae</name>
    <dbReference type="NCBI Taxonomy" id="2773426"/>
    <lineage>
        <taxon>Bacteria</taxon>
        <taxon>Bacillati</taxon>
        <taxon>Actinomycetota</taxon>
        <taxon>Actinomycetes</taxon>
        <taxon>Propionibacteriales</taxon>
        <taxon>Nocardioidaceae</taxon>
        <taxon>Nocardioides</taxon>
    </lineage>
</organism>
<dbReference type="RefSeq" id="WP_193637258.1">
    <property type="nucleotide sequence ID" value="NZ_JADCSA010000003.1"/>
</dbReference>
<dbReference type="InterPro" id="IPR009057">
    <property type="entry name" value="Homeodomain-like_sf"/>
</dbReference>
<feature type="domain" description="HTH tetR-type" evidence="5">
    <location>
        <begin position="11"/>
        <end position="69"/>
    </location>
</feature>
<dbReference type="InterPro" id="IPR001647">
    <property type="entry name" value="HTH_TetR"/>
</dbReference>
<evidence type="ECO:0000313" key="7">
    <source>
        <dbReference type="Proteomes" id="UP000756387"/>
    </source>
</evidence>
<dbReference type="SUPFAM" id="SSF46689">
    <property type="entry name" value="Homeodomain-like"/>
    <property type="match status" value="1"/>
</dbReference>